<keyword evidence="1" id="KW-0472">Membrane</keyword>
<feature type="transmembrane region" description="Helical" evidence="1">
    <location>
        <begin position="48"/>
        <end position="67"/>
    </location>
</feature>
<keyword evidence="1" id="KW-0812">Transmembrane</keyword>
<accession>A0AAJ6ND59</accession>
<gene>
    <name evidence="2" type="ORF">QJU97_04110</name>
</gene>
<dbReference type="EMBL" id="JASAYT010000010">
    <property type="protein sequence ID" value="MDP8174643.1"/>
    <property type="molecule type" value="Genomic_DNA"/>
</dbReference>
<name>A0AAJ6ND59_9PAST</name>
<evidence type="ECO:0000313" key="2">
    <source>
        <dbReference type="EMBL" id="MDP8174643.1"/>
    </source>
</evidence>
<keyword evidence="1" id="KW-1133">Transmembrane helix</keyword>
<evidence type="ECO:0000256" key="1">
    <source>
        <dbReference type="SAM" id="Phobius"/>
    </source>
</evidence>
<dbReference type="Proteomes" id="UP001231736">
    <property type="component" value="Unassembled WGS sequence"/>
</dbReference>
<sequence>MQKNTKQKNGTDKTIETFALSAAILTVIITIFPAILIFLVVVFFTGHFYLPSILNLIVSVLIIFAIRKKISQKLWLIPLFFAVSFLLTVNTRLPSIISDWIMPKSAMEISLKKLTLADKTKIKFTSNINLEYKYDPLEAVTTSGTIDSGIYLKEPAIIKEEIDKTLLQMGLILNDEADIEIKVVGKTDSYVTNVTATILENKKLIAQKEFRIRNRYFGDILRFENSPSGEGQKQSSYIAQDTFWQFFFKQARLQDNVVTNFIKQPGQNHT</sequence>
<organism evidence="2 3">
    <name type="scientific">Phocoenobacter skyensis</name>
    <dbReference type="NCBI Taxonomy" id="97481"/>
    <lineage>
        <taxon>Bacteria</taxon>
        <taxon>Pseudomonadati</taxon>
        <taxon>Pseudomonadota</taxon>
        <taxon>Gammaproteobacteria</taxon>
        <taxon>Pasteurellales</taxon>
        <taxon>Pasteurellaceae</taxon>
        <taxon>Phocoenobacter</taxon>
    </lineage>
</organism>
<dbReference type="AlphaFoldDB" id="A0AAJ6ND59"/>
<protein>
    <submittedName>
        <fullName evidence="2">Uncharacterized protein</fullName>
    </submittedName>
</protein>
<feature type="transmembrane region" description="Helical" evidence="1">
    <location>
        <begin position="20"/>
        <end position="42"/>
    </location>
</feature>
<comment type="caution">
    <text evidence="2">The sequence shown here is derived from an EMBL/GenBank/DDBJ whole genome shotgun (WGS) entry which is preliminary data.</text>
</comment>
<evidence type="ECO:0000313" key="3">
    <source>
        <dbReference type="Proteomes" id="UP001231736"/>
    </source>
</evidence>
<reference evidence="2" key="1">
    <citation type="journal article" date="2023" name="Front. Microbiol.">
        <title>Phylogeography and host specificity of Pasteurellaceae pathogenic to sea-farmed fish in the north-east Atlantic.</title>
        <authorList>
            <person name="Gulla S."/>
            <person name="Colquhoun D.J."/>
            <person name="Olsen A.B."/>
            <person name="Spilsberg B."/>
            <person name="Lagesen K."/>
            <person name="Aakesson C.P."/>
            <person name="Strom S."/>
            <person name="Manji F."/>
            <person name="Birkbeck T.H."/>
            <person name="Nilsen H.K."/>
        </authorList>
    </citation>
    <scope>NUCLEOTIDE SEQUENCE</scope>
    <source>
        <strain evidence="2">98B1</strain>
    </source>
</reference>
<feature type="transmembrane region" description="Helical" evidence="1">
    <location>
        <begin position="74"/>
        <end position="93"/>
    </location>
</feature>
<proteinExistence type="predicted"/>
<dbReference type="RefSeq" id="WP_306376031.1">
    <property type="nucleotide sequence ID" value="NZ_JASAYT010000010.1"/>
</dbReference>